<reference evidence="3" key="1">
    <citation type="journal article" date="2012" name="Nature">
        <title>A physical, genetic and functional sequence assembly of the barley genome.</title>
        <authorList>
            <consortium name="The International Barley Genome Sequencing Consortium"/>
            <person name="Mayer K.F."/>
            <person name="Waugh R."/>
            <person name="Brown J.W."/>
            <person name="Schulman A."/>
            <person name="Langridge P."/>
            <person name="Platzer M."/>
            <person name="Fincher G.B."/>
            <person name="Muehlbauer G.J."/>
            <person name="Sato K."/>
            <person name="Close T.J."/>
            <person name="Wise R.P."/>
            <person name="Stein N."/>
        </authorList>
    </citation>
    <scope>NUCLEOTIDE SEQUENCE [LARGE SCALE GENOMIC DNA]</scope>
    <source>
        <strain evidence="3">cv. Morex</strain>
    </source>
</reference>
<organism evidence="2 3">
    <name type="scientific">Hordeum vulgare subsp. vulgare</name>
    <name type="common">Domesticated barley</name>
    <dbReference type="NCBI Taxonomy" id="112509"/>
    <lineage>
        <taxon>Eukaryota</taxon>
        <taxon>Viridiplantae</taxon>
        <taxon>Streptophyta</taxon>
        <taxon>Embryophyta</taxon>
        <taxon>Tracheophyta</taxon>
        <taxon>Spermatophyta</taxon>
        <taxon>Magnoliopsida</taxon>
        <taxon>Liliopsida</taxon>
        <taxon>Poales</taxon>
        <taxon>Poaceae</taxon>
        <taxon>BOP clade</taxon>
        <taxon>Pooideae</taxon>
        <taxon>Triticodae</taxon>
        <taxon>Triticeae</taxon>
        <taxon>Hordeinae</taxon>
        <taxon>Hordeum</taxon>
    </lineage>
</organism>
<dbReference type="Gramene" id="HORVU.MOREX.r3.6HG0604170.1">
    <property type="protein sequence ID" value="HORVU.MOREX.r3.6HG0604170.1.CDS1"/>
    <property type="gene ID" value="HORVU.MOREX.r3.6HG0604170"/>
</dbReference>
<protein>
    <recommendedName>
        <fullName evidence="4">Secreted protein</fullName>
    </recommendedName>
</protein>
<dbReference type="EnsemblPlants" id="HORVU.MOREX.r3.6HG0604170.1">
    <property type="protein sequence ID" value="HORVU.MOREX.r3.6HG0604170.1.CDS1"/>
    <property type="gene ID" value="HORVU.MOREX.r3.6HG0604170"/>
</dbReference>
<evidence type="ECO:0000313" key="2">
    <source>
        <dbReference type="EnsemblPlants" id="HORVU.MOREX.r3.6HG0604170.1.CDS1"/>
    </source>
</evidence>
<feature type="chain" id="PRO_5035320282" description="Secreted protein" evidence="1">
    <location>
        <begin position="24"/>
        <end position="90"/>
    </location>
</feature>
<reference evidence="2" key="2">
    <citation type="submission" date="2020-10" db="EMBL/GenBank/DDBJ databases">
        <authorList>
            <person name="Scholz U."/>
            <person name="Mascher M."/>
            <person name="Fiebig A."/>
        </authorList>
    </citation>
    <scope>NUCLEOTIDE SEQUENCE [LARGE SCALE GENOMIC DNA]</scope>
    <source>
        <strain evidence="2">cv. Morex</strain>
    </source>
</reference>
<proteinExistence type="predicted"/>
<evidence type="ECO:0000256" key="1">
    <source>
        <dbReference type="SAM" id="SignalP"/>
    </source>
</evidence>
<name>A0A8I7BH83_HORVV</name>
<feature type="signal peptide" evidence="1">
    <location>
        <begin position="1"/>
        <end position="23"/>
    </location>
</feature>
<evidence type="ECO:0008006" key="4">
    <source>
        <dbReference type="Google" id="ProtNLM"/>
    </source>
</evidence>
<sequence>MLTMVSLVAVRLVILETLDSTCPAVLPVQTTRMSHHPAMSRLTVCASLIARGVSQMSVGHTAHLRSRPTTISQWIFICAFWWQRLHLPSS</sequence>
<keyword evidence="3" id="KW-1185">Reference proteome</keyword>
<accession>A0A8I7BH83</accession>
<reference evidence="2" key="3">
    <citation type="submission" date="2022-01" db="UniProtKB">
        <authorList>
            <consortium name="EnsemblPlants"/>
        </authorList>
    </citation>
    <scope>IDENTIFICATION</scope>
    <source>
        <strain evidence="2">subsp. vulgare</strain>
    </source>
</reference>
<keyword evidence="1" id="KW-0732">Signal</keyword>
<evidence type="ECO:0000313" key="3">
    <source>
        <dbReference type="Proteomes" id="UP000011116"/>
    </source>
</evidence>
<dbReference type="AlphaFoldDB" id="A0A8I7BH83"/>
<dbReference type="Proteomes" id="UP000011116">
    <property type="component" value="Chromosome 6H"/>
</dbReference>